<name>A0AAW1JE09_POPJA</name>
<dbReference type="Proteomes" id="UP001458880">
    <property type="component" value="Unassembled WGS sequence"/>
</dbReference>
<organism evidence="2 3">
    <name type="scientific">Popillia japonica</name>
    <name type="common">Japanese beetle</name>
    <dbReference type="NCBI Taxonomy" id="7064"/>
    <lineage>
        <taxon>Eukaryota</taxon>
        <taxon>Metazoa</taxon>
        <taxon>Ecdysozoa</taxon>
        <taxon>Arthropoda</taxon>
        <taxon>Hexapoda</taxon>
        <taxon>Insecta</taxon>
        <taxon>Pterygota</taxon>
        <taxon>Neoptera</taxon>
        <taxon>Endopterygota</taxon>
        <taxon>Coleoptera</taxon>
        <taxon>Polyphaga</taxon>
        <taxon>Scarabaeiformia</taxon>
        <taxon>Scarabaeidae</taxon>
        <taxon>Rutelinae</taxon>
        <taxon>Popillia</taxon>
    </lineage>
</organism>
<feature type="region of interest" description="Disordered" evidence="1">
    <location>
        <begin position="38"/>
        <end position="101"/>
    </location>
</feature>
<accession>A0AAW1JE09</accession>
<reference evidence="2 3" key="1">
    <citation type="journal article" date="2024" name="BMC Genomics">
        <title>De novo assembly and annotation of Popillia japonica's genome with initial clues to its potential as an invasive pest.</title>
        <authorList>
            <person name="Cucini C."/>
            <person name="Boschi S."/>
            <person name="Funari R."/>
            <person name="Cardaioli E."/>
            <person name="Iannotti N."/>
            <person name="Marturano G."/>
            <person name="Paoli F."/>
            <person name="Bruttini M."/>
            <person name="Carapelli A."/>
            <person name="Frati F."/>
            <person name="Nardi F."/>
        </authorList>
    </citation>
    <scope>NUCLEOTIDE SEQUENCE [LARGE SCALE GENOMIC DNA]</scope>
    <source>
        <strain evidence="2">DMR45628</strain>
    </source>
</reference>
<protein>
    <submittedName>
        <fullName evidence="2">Uncharacterized protein</fullName>
    </submittedName>
</protein>
<evidence type="ECO:0000256" key="1">
    <source>
        <dbReference type="SAM" id="MobiDB-lite"/>
    </source>
</evidence>
<evidence type="ECO:0000313" key="2">
    <source>
        <dbReference type="EMBL" id="KAK9701477.1"/>
    </source>
</evidence>
<evidence type="ECO:0000313" key="3">
    <source>
        <dbReference type="Proteomes" id="UP001458880"/>
    </source>
</evidence>
<keyword evidence="3" id="KW-1185">Reference proteome</keyword>
<feature type="region of interest" description="Disordered" evidence="1">
    <location>
        <begin position="115"/>
        <end position="159"/>
    </location>
</feature>
<feature type="region of interest" description="Disordered" evidence="1">
    <location>
        <begin position="1"/>
        <end position="23"/>
    </location>
</feature>
<proteinExistence type="predicted"/>
<dbReference type="AlphaFoldDB" id="A0AAW1JE09"/>
<comment type="caution">
    <text evidence="2">The sequence shown here is derived from an EMBL/GenBank/DDBJ whole genome shotgun (WGS) entry which is preliminary data.</text>
</comment>
<dbReference type="EMBL" id="JASPKY010000413">
    <property type="protein sequence ID" value="KAK9701477.1"/>
    <property type="molecule type" value="Genomic_DNA"/>
</dbReference>
<sequence length="226" mass="25231">MTDDDKLTVRKQKTKSPSRIKRNQLRAEAYRERMLQQRHAVNTELPPTEPPPPHNGLPKPSKGLQAYRERMLQQRHAVNTELPPTEPPPPHNGLPKPSKGLRKKVGQLTKLFKGLATGDDGKTDTIPVPTQIRPPANSPVTSTLPPDTINENGDNRDNGTNITNIYNGIEMSMRLRRLEDVPILTAALRQLIRTLHLKGDTITFPCPEAVDRIHLKSNGLPTKSAE</sequence>
<feature type="compositionally biased region" description="Polar residues" evidence="1">
    <location>
        <begin position="138"/>
        <end position="152"/>
    </location>
</feature>
<feature type="compositionally biased region" description="Basic residues" evidence="1">
    <location>
        <begin position="9"/>
        <end position="23"/>
    </location>
</feature>
<gene>
    <name evidence="2" type="ORF">QE152_g30568</name>
</gene>